<dbReference type="Proteomes" id="UP000030641">
    <property type="component" value="Unassembled WGS sequence"/>
</dbReference>
<dbReference type="GeneID" id="25369500"/>
<name>A0A074YGB6_AURSE</name>
<dbReference type="HOGENOM" id="CLU_1635061_0_0_1"/>
<organism evidence="1 2">
    <name type="scientific">Aureobasidium subglaciale (strain EXF-2481)</name>
    <name type="common">Aureobasidium pullulans var. subglaciale</name>
    <dbReference type="NCBI Taxonomy" id="1043005"/>
    <lineage>
        <taxon>Eukaryota</taxon>
        <taxon>Fungi</taxon>
        <taxon>Dikarya</taxon>
        <taxon>Ascomycota</taxon>
        <taxon>Pezizomycotina</taxon>
        <taxon>Dothideomycetes</taxon>
        <taxon>Dothideomycetidae</taxon>
        <taxon>Dothideales</taxon>
        <taxon>Saccotheciaceae</taxon>
        <taxon>Aureobasidium</taxon>
    </lineage>
</organism>
<evidence type="ECO:0000313" key="1">
    <source>
        <dbReference type="EMBL" id="KEQ96873.1"/>
    </source>
</evidence>
<protein>
    <submittedName>
        <fullName evidence="1">Uncharacterized protein</fullName>
    </submittedName>
</protein>
<accession>A0A074YGB6</accession>
<reference evidence="1 2" key="1">
    <citation type="journal article" date="2014" name="BMC Genomics">
        <title>Genome sequencing of four Aureobasidium pullulans varieties: biotechnological potential, stress tolerance, and description of new species.</title>
        <authorList>
            <person name="Gostin Ar C."/>
            <person name="Ohm R.A."/>
            <person name="Kogej T."/>
            <person name="Sonjak S."/>
            <person name="Turk M."/>
            <person name="Zajc J."/>
            <person name="Zalar P."/>
            <person name="Grube M."/>
            <person name="Sun H."/>
            <person name="Han J."/>
            <person name="Sharma A."/>
            <person name="Chiniquy J."/>
            <person name="Ngan C.Y."/>
            <person name="Lipzen A."/>
            <person name="Barry K."/>
            <person name="Grigoriev I.V."/>
            <person name="Gunde-Cimerman N."/>
        </authorList>
    </citation>
    <scope>NUCLEOTIDE SEQUENCE [LARGE SCALE GENOMIC DNA]</scope>
    <source>
        <strain evidence="1 2">EXF-2481</strain>
    </source>
</reference>
<keyword evidence="2" id="KW-1185">Reference proteome</keyword>
<dbReference type="AlphaFoldDB" id="A0A074YGB6"/>
<dbReference type="EMBL" id="KL584755">
    <property type="protein sequence ID" value="KEQ96873.1"/>
    <property type="molecule type" value="Genomic_DNA"/>
</dbReference>
<evidence type="ECO:0000313" key="2">
    <source>
        <dbReference type="Proteomes" id="UP000030641"/>
    </source>
</evidence>
<proteinExistence type="predicted"/>
<dbReference type="InParanoid" id="A0A074YGB6"/>
<dbReference type="RefSeq" id="XP_013345567.1">
    <property type="nucleotide sequence ID" value="XM_013490113.1"/>
</dbReference>
<sequence>MGNMDVSSNSSDHVLLPQHSKQHFQFLDLHGEIQNMIYEHSFEKVRLNDFMDIDCDFCLDPADLGISGIGAAPVVSYSACICKQRHQKRDHLPLLRDERLRLALGSRARILEIVSTAYRDIVISFHMDDSAARHLFVLAGSLGPVILENEMDDTVLVVSAGN</sequence>
<gene>
    <name evidence="1" type="ORF">AUEXF2481DRAFT_615917</name>
</gene>